<dbReference type="PANTHER" id="PTHR40465">
    <property type="entry name" value="CHROMOSOME 1, WHOLE GENOME SHOTGUN SEQUENCE"/>
    <property type="match status" value="1"/>
</dbReference>
<feature type="transmembrane region" description="Helical" evidence="1">
    <location>
        <begin position="152"/>
        <end position="178"/>
    </location>
</feature>
<dbReference type="Proteomes" id="UP000218811">
    <property type="component" value="Unassembled WGS sequence"/>
</dbReference>
<evidence type="ECO:0000256" key="1">
    <source>
        <dbReference type="SAM" id="Phobius"/>
    </source>
</evidence>
<dbReference type="OMA" id="HRWILTI"/>
<protein>
    <submittedName>
        <fullName evidence="2">Uncharacterized protein</fullName>
    </submittedName>
</protein>
<dbReference type="STRING" id="742152.A0A2H3JAV2"/>
<proteinExistence type="predicted"/>
<organism evidence="2 3">
    <name type="scientific">Wolfiporia cocos (strain MD-104)</name>
    <name type="common">Brown rot fungus</name>
    <dbReference type="NCBI Taxonomy" id="742152"/>
    <lineage>
        <taxon>Eukaryota</taxon>
        <taxon>Fungi</taxon>
        <taxon>Dikarya</taxon>
        <taxon>Basidiomycota</taxon>
        <taxon>Agaricomycotina</taxon>
        <taxon>Agaricomycetes</taxon>
        <taxon>Polyporales</taxon>
        <taxon>Phaeolaceae</taxon>
        <taxon>Wolfiporia</taxon>
    </lineage>
</organism>
<feature type="transmembrane region" description="Helical" evidence="1">
    <location>
        <begin position="12"/>
        <end position="31"/>
    </location>
</feature>
<feature type="transmembrane region" description="Helical" evidence="1">
    <location>
        <begin position="122"/>
        <end position="140"/>
    </location>
</feature>
<sequence>MALSKNLTAGPILVGVLISTFLYGISTLQTYNYSRIYAKDPLWLRCLIVRRVLETVLTVLTCAYQYSISVTNFGNYGVYNDLPWTIAITFFLSGFIGGIVQSFFAWRIFVISGHWWTSLPPWLGSLARVGVVIAMCTFTLQTHSRSVYEDQYGWTIDLALSLALFTDAWNTICLCYYLHTRRSKHRKCV</sequence>
<reference evidence="2 3" key="1">
    <citation type="journal article" date="2012" name="Science">
        <title>The Paleozoic origin of enzymatic lignin decomposition reconstructed from 31 fungal genomes.</title>
        <authorList>
            <person name="Floudas D."/>
            <person name="Binder M."/>
            <person name="Riley R."/>
            <person name="Barry K."/>
            <person name="Blanchette R.A."/>
            <person name="Henrissat B."/>
            <person name="Martinez A.T."/>
            <person name="Otillar R."/>
            <person name="Spatafora J.W."/>
            <person name="Yadav J.S."/>
            <person name="Aerts A."/>
            <person name="Benoit I."/>
            <person name="Boyd A."/>
            <person name="Carlson A."/>
            <person name="Copeland A."/>
            <person name="Coutinho P.M."/>
            <person name="de Vries R.P."/>
            <person name="Ferreira P."/>
            <person name="Findley K."/>
            <person name="Foster B."/>
            <person name="Gaskell J."/>
            <person name="Glotzer D."/>
            <person name="Gorecki P."/>
            <person name="Heitman J."/>
            <person name="Hesse C."/>
            <person name="Hori C."/>
            <person name="Igarashi K."/>
            <person name="Jurgens J.A."/>
            <person name="Kallen N."/>
            <person name="Kersten P."/>
            <person name="Kohler A."/>
            <person name="Kuees U."/>
            <person name="Kumar T.K.A."/>
            <person name="Kuo A."/>
            <person name="LaButti K."/>
            <person name="Larrondo L.F."/>
            <person name="Lindquist E."/>
            <person name="Ling A."/>
            <person name="Lombard V."/>
            <person name="Lucas S."/>
            <person name="Lundell T."/>
            <person name="Martin R."/>
            <person name="McLaughlin D.J."/>
            <person name="Morgenstern I."/>
            <person name="Morin E."/>
            <person name="Murat C."/>
            <person name="Nagy L.G."/>
            <person name="Nolan M."/>
            <person name="Ohm R.A."/>
            <person name="Patyshakuliyeva A."/>
            <person name="Rokas A."/>
            <person name="Ruiz-Duenas F.J."/>
            <person name="Sabat G."/>
            <person name="Salamov A."/>
            <person name="Samejima M."/>
            <person name="Schmutz J."/>
            <person name="Slot J.C."/>
            <person name="St John F."/>
            <person name="Stenlid J."/>
            <person name="Sun H."/>
            <person name="Sun S."/>
            <person name="Syed K."/>
            <person name="Tsang A."/>
            <person name="Wiebenga A."/>
            <person name="Young D."/>
            <person name="Pisabarro A."/>
            <person name="Eastwood D.C."/>
            <person name="Martin F."/>
            <person name="Cullen D."/>
            <person name="Grigoriev I.V."/>
            <person name="Hibbett D.S."/>
        </authorList>
    </citation>
    <scope>NUCLEOTIDE SEQUENCE [LARGE SCALE GENOMIC DNA]</scope>
    <source>
        <strain evidence="2 3">MD-104</strain>
    </source>
</reference>
<feature type="transmembrane region" description="Helical" evidence="1">
    <location>
        <begin position="86"/>
        <end position="110"/>
    </location>
</feature>
<dbReference type="PANTHER" id="PTHR40465:SF1">
    <property type="entry name" value="DUF6534 DOMAIN-CONTAINING PROTEIN"/>
    <property type="match status" value="1"/>
</dbReference>
<keyword evidence="1" id="KW-0472">Membrane</keyword>
<keyword evidence="1" id="KW-0812">Transmembrane</keyword>
<keyword evidence="1" id="KW-1133">Transmembrane helix</keyword>
<keyword evidence="3" id="KW-1185">Reference proteome</keyword>
<accession>A0A2H3JAV2</accession>
<dbReference type="OrthoDB" id="2786217at2759"/>
<feature type="transmembrane region" description="Helical" evidence="1">
    <location>
        <begin position="43"/>
        <end position="66"/>
    </location>
</feature>
<evidence type="ECO:0000313" key="3">
    <source>
        <dbReference type="Proteomes" id="UP000218811"/>
    </source>
</evidence>
<evidence type="ECO:0000313" key="2">
    <source>
        <dbReference type="EMBL" id="PCH39041.1"/>
    </source>
</evidence>
<dbReference type="EMBL" id="KB467954">
    <property type="protein sequence ID" value="PCH39041.1"/>
    <property type="molecule type" value="Genomic_DNA"/>
</dbReference>
<name>A0A2H3JAV2_WOLCO</name>
<dbReference type="AlphaFoldDB" id="A0A2H3JAV2"/>
<gene>
    <name evidence="2" type="ORF">WOLCODRAFT_84980</name>
</gene>